<dbReference type="PROSITE" id="PS50146">
    <property type="entry name" value="DAGK"/>
    <property type="match status" value="1"/>
</dbReference>
<comment type="similarity">
    <text evidence="2">Belongs to the diacylglycerol/lipid kinase family.</text>
</comment>
<gene>
    <name evidence="16" type="ORF">EQ811_16265</name>
</gene>
<dbReference type="AlphaFoldDB" id="A0A7Z7YRZ6"/>
<evidence type="ECO:0000256" key="4">
    <source>
        <dbReference type="ARBA" id="ARBA00017575"/>
    </source>
</evidence>
<evidence type="ECO:0000256" key="12">
    <source>
        <dbReference type="ARBA" id="ARBA00023098"/>
    </source>
</evidence>
<dbReference type="InterPro" id="IPR016064">
    <property type="entry name" value="NAD/diacylglycerol_kinase_sf"/>
</dbReference>
<dbReference type="EC" id="2.7.1.107" evidence="3"/>
<dbReference type="InterPro" id="IPR001206">
    <property type="entry name" value="Diacylglycerol_kinase_cat_dom"/>
</dbReference>
<evidence type="ECO:0000259" key="15">
    <source>
        <dbReference type="PROSITE" id="PS50146"/>
    </source>
</evidence>
<dbReference type="GO" id="GO:0005886">
    <property type="term" value="C:plasma membrane"/>
    <property type="evidence" value="ECO:0007669"/>
    <property type="project" value="TreeGrafter"/>
</dbReference>
<evidence type="ECO:0000256" key="11">
    <source>
        <dbReference type="ARBA" id="ARBA00022842"/>
    </source>
</evidence>
<comment type="cofactor">
    <cofactor evidence="1">
        <name>Mg(2+)</name>
        <dbReference type="ChEBI" id="CHEBI:18420"/>
    </cofactor>
</comment>
<evidence type="ECO:0000256" key="10">
    <source>
        <dbReference type="ARBA" id="ARBA00022840"/>
    </source>
</evidence>
<keyword evidence="10" id="KW-0067">ATP-binding</keyword>
<keyword evidence="8" id="KW-0547">Nucleotide-binding</keyword>
<dbReference type="GO" id="GO:0005524">
    <property type="term" value="F:ATP binding"/>
    <property type="evidence" value="ECO:0007669"/>
    <property type="project" value="UniProtKB-KW"/>
</dbReference>
<reference evidence="16 17" key="1">
    <citation type="journal article" date="2019" name="Sci. Transl. Med.">
        <title>Quorum sensing between bacterial species on the skin protects against epidermal injury in atopic dermatitis.</title>
        <authorList>
            <person name="Williams M.R."/>
        </authorList>
    </citation>
    <scope>NUCLEOTIDE SEQUENCE [LARGE SCALE GENOMIC DNA]</scope>
    <source>
        <strain evidence="16 17">H8</strain>
    </source>
</reference>
<dbReference type="GO" id="GO:0008654">
    <property type="term" value="P:phospholipid biosynthetic process"/>
    <property type="evidence" value="ECO:0007669"/>
    <property type="project" value="UniProtKB-KW"/>
</dbReference>
<dbReference type="PANTHER" id="PTHR12358:SF106">
    <property type="entry name" value="LIPID KINASE YEGS"/>
    <property type="match status" value="1"/>
</dbReference>
<evidence type="ECO:0000256" key="8">
    <source>
        <dbReference type="ARBA" id="ARBA00022741"/>
    </source>
</evidence>
<sequence>MRKRARIIYNPTSGKELFKRTLPDVLIKLERAGYETSAYATEREGDATLEAERALEQNYDIIIAAGGDGTLNEVVNGIAEQPNRPKLGIIPMGTVNDFGRALHLPNDIMGA</sequence>
<dbReference type="SUPFAM" id="SSF111331">
    <property type="entry name" value="NAD kinase/diacylglycerol kinase-like"/>
    <property type="match status" value="1"/>
</dbReference>
<dbReference type="SMART" id="SM00046">
    <property type="entry name" value="DAGKc"/>
    <property type="match status" value="1"/>
</dbReference>
<protein>
    <recommendedName>
        <fullName evidence="4">Diacylglycerol kinase</fullName>
        <ecNumber evidence="3">2.7.1.107</ecNumber>
    </recommendedName>
</protein>
<evidence type="ECO:0000313" key="16">
    <source>
        <dbReference type="EMBL" id="TBW68056.1"/>
    </source>
</evidence>
<keyword evidence="7" id="KW-0479">Metal-binding</keyword>
<dbReference type="GO" id="GO:0004143">
    <property type="term" value="F:ATP-dependent diacylglycerol kinase activity"/>
    <property type="evidence" value="ECO:0007669"/>
    <property type="project" value="UniProtKB-EC"/>
</dbReference>
<dbReference type="RefSeq" id="WP_196211709.1">
    <property type="nucleotide sequence ID" value="NZ_SCHC01000699.1"/>
</dbReference>
<accession>A0A7Z7YRZ6</accession>
<proteinExistence type="inferred from homology"/>
<evidence type="ECO:0000256" key="13">
    <source>
        <dbReference type="ARBA" id="ARBA00023209"/>
    </source>
</evidence>
<dbReference type="GO" id="GO:0046872">
    <property type="term" value="F:metal ion binding"/>
    <property type="evidence" value="ECO:0007669"/>
    <property type="project" value="UniProtKB-KW"/>
</dbReference>
<evidence type="ECO:0000256" key="3">
    <source>
        <dbReference type="ARBA" id="ARBA00012133"/>
    </source>
</evidence>
<evidence type="ECO:0000256" key="9">
    <source>
        <dbReference type="ARBA" id="ARBA00022777"/>
    </source>
</evidence>
<dbReference type="EMBL" id="SCHC01000699">
    <property type="protein sequence ID" value="TBW68056.1"/>
    <property type="molecule type" value="Genomic_DNA"/>
</dbReference>
<dbReference type="Pfam" id="PF00781">
    <property type="entry name" value="DAGK_cat"/>
    <property type="match status" value="1"/>
</dbReference>
<keyword evidence="6" id="KW-0808">Transferase</keyword>
<dbReference type="PANTHER" id="PTHR12358">
    <property type="entry name" value="SPHINGOSINE KINASE"/>
    <property type="match status" value="1"/>
</dbReference>
<evidence type="ECO:0000256" key="5">
    <source>
        <dbReference type="ARBA" id="ARBA00022516"/>
    </source>
</evidence>
<dbReference type="InterPro" id="IPR050187">
    <property type="entry name" value="Lipid_Phosphate_FormReg"/>
</dbReference>
<comment type="caution">
    <text evidence="16">The sequence shown here is derived from an EMBL/GenBank/DDBJ whole genome shotgun (WGS) entry which is preliminary data.</text>
</comment>
<feature type="non-terminal residue" evidence="16">
    <location>
        <position position="111"/>
    </location>
</feature>
<feature type="domain" description="DAGKc" evidence="15">
    <location>
        <begin position="1"/>
        <end position="111"/>
    </location>
</feature>
<dbReference type="FunFam" id="3.40.50.10330:FF:000008">
    <property type="entry name" value="Probable lipid kinase YegS"/>
    <property type="match status" value="1"/>
</dbReference>
<keyword evidence="9 16" id="KW-0418">Kinase</keyword>
<evidence type="ECO:0000256" key="7">
    <source>
        <dbReference type="ARBA" id="ARBA00022723"/>
    </source>
</evidence>
<organism evidence="16 17">
    <name type="scientific">Staphylococcus capitis</name>
    <dbReference type="NCBI Taxonomy" id="29388"/>
    <lineage>
        <taxon>Bacteria</taxon>
        <taxon>Bacillati</taxon>
        <taxon>Bacillota</taxon>
        <taxon>Bacilli</taxon>
        <taxon>Bacillales</taxon>
        <taxon>Staphylococcaceae</taxon>
        <taxon>Staphylococcus</taxon>
    </lineage>
</organism>
<evidence type="ECO:0000256" key="2">
    <source>
        <dbReference type="ARBA" id="ARBA00005983"/>
    </source>
</evidence>
<keyword evidence="12" id="KW-0443">Lipid metabolism</keyword>
<dbReference type="InterPro" id="IPR017438">
    <property type="entry name" value="ATP-NAD_kinase_N"/>
</dbReference>
<dbReference type="Proteomes" id="UP000291949">
    <property type="component" value="Unassembled WGS sequence"/>
</dbReference>
<evidence type="ECO:0000256" key="14">
    <source>
        <dbReference type="ARBA" id="ARBA00023264"/>
    </source>
</evidence>
<keyword evidence="11" id="KW-0460">Magnesium</keyword>
<dbReference type="Gene3D" id="3.40.50.10330">
    <property type="entry name" value="Probable inorganic polyphosphate/atp-NAD kinase, domain 1"/>
    <property type="match status" value="1"/>
</dbReference>
<evidence type="ECO:0000313" key="17">
    <source>
        <dbReference type="Proteomes" id="UP000291949"/>
    </source>
</evidence>
<evidence type="ECO:0000256" key="1">
    <source>
        <dbReference type="ARBA" id="ARBA00001946"/>
    </source>
</evidence>
<keyword evidence="13" id="KW-0594">Phospholipid biosynthesis</keyword>
<evidence type="ECO:0000256" key="6">
    <source>
        <dbReference type="ARBA" id="ARBA00022679"/>
    </source>
</evidence>
<keyword evidence="14" id="KW-1208">Phospholipid metabolism</keyword>
<name>A0A7Z7YRZ6_STACP</name>
<keyword evidence="5" id="KW-0444">Lipid biosynthesis</keyword>